<sequence>MRSPNYIRRFLQFPQEISLQFLLIALLALQIICSISIILIVPESYFLVPLSHSIEKIIFLCIIAGILAAIGITIISHWVSKPILELKIAAKKMATGDLEESITISGVSELKELAMSLNQMAKQLQVSLTDLIALNTVDISDRLRLEQELANSQTKLNDILNTATASIASFRVYQNYTWQAEFYSSGCLTIFGYTAEELMADKQLWASRILLEDWQSVIIPCFQGIFNQCNQTVDYRFLHKDNSWRWIRAVFTSRRDEQANCWIMISVDTDITERKEMEQQLKIASDELEKRVILRTSELAETNQLLKREIQERKQAEEALAASQHFIETIADTTPNLLYIVNPIQKRFVYVNQQYVKFFGRPTEEIKLSETFFTEVTHPNDVMKVFENFQKLTRLTDEEIIENEFRVRNFDGEWRWLHTRDVVFSRTADGLPEQILGTAVDVTVAKELETARMQAEQQIHFQASLLDAVHQAVIVTDLSGTIIYWNRYAETMYGWTAEEALGNSIIELIPIPNLQQQASEIMNQLRLGASWSGEFWVQKRNGTVFPCIVIDSPIYNERGEITGVIGVSIDISDRVLAEEELKRTKAELEVRVAQRTAELIQANRQLQHELNQRQQAEIALQEELLERKRAEAALQQSEALFRSLSESAPIGIFKTDAQGNCVYANPRCQPISGLKMEESLGDGWMRSIDANDLNNILAQWRENKTKQQEFSVEICYCHPDGTVRFGRTKIAPIISKTGETIGQVGTIEDITEARAIEQMKSEFISIVSHELRTPLASIRGSLGLIAAGVLDDDPEAAKQMLEIAAIEADRLVRLVNDIVDLERLELNKVTLDKQWCDAYSLMQQSVQALRHLSEESQITLQLEPVSMQIWADADRIIQTLVNLLSNAIKFSPPQSIVKLSAQEQSDRVLFQVQDCGRGIPADKLETIFGRFQQVDASDSRSKGGTGLGLAICRNIIQQHGGTIWVESILEKGSTFYFTLPLPWE</sequence>
<dbReference type="FunFam" id="3.30.565.10:FF:000006">
    <property type="entry name" value="Sensor histidine kinase WalK"/>
    <property type="match status" value="1"/>
</dbReference>
<keyword evidence="4" id="KW-0597">Phosphoprotein</keyword>
<evidence type="ECO:0000256" key="7">
    <source>
        <dbReference type="ARBA" id="ARBA00022741"/>
    </source>
</evidence>
<dbReference type="SMART" id="SM00388">
    <property type="entry name" value="HisKA"/>
    <property type="match status" value="1"/>
</dbReference>
<evidence type="ECO:0000256" key="3">
    <source>
        <dbReference type="ARBA" id="ARBA00012438"/>
    </source>
</evidence>
<evidence type="ECO:0000259" key="16">
    <source>
        <dbReference type="PROSITE" id="PS50112"/>
    </source>
</evidence>
<keyword evidence="13" id="KW-0175">Coiled coil</keyword>
<dbReference type="SUPFAM" id="SSF158472">
    <property type="entry name" value="HAMP domain-like"/>
    <property type="match status" value="1"/>
</dbReference>
<dbReference type="Pfam" id="PF00672">
    <property type="entry name" value="HAMP"/>
    <property type="match status" value="1"/>
</dbReference>
<dbReference type="SMART" id="SM00086">
    <property type="entry name" value="PAC"/>
    <property type="match status" value="4"/>
</dbReference>
<dbReference type="RefSeq" id="WP_073593915.1">
    <property type="nucleotide sequence ID" value="NZ_MRCE01000011.1"/>
</dbReference>
<dbReference type="InterPro" id="IPR000700">
    <property type="entry name" value="PAS-assoc_C"/>
</dbReference>
<gene>
    <name evidence="19" type="ORF">NIES2119_13060</name>
</gene>
<keyword evidence="8" id="KW-0418">Kinase</keyword>
<feature type="domain" description="PAS" evidence="16">
    <location>
        <begin position="637"/>
        <end position="681"/>
    </location>
</feature>
<dbReference type="InterPro" id="IPR004358">
    <property type="entry name" value="Sig_transdc_His_kin-like_C"/>
</dbReference>
<evidence type="ECO:0000259" key="18">
    <source>
        <dbReference type="PROSITE" id="PS50885"/>
    </source>
</evidence>
<evidence type="ECO:0000256" key="10">
    <source>
        <dbReference type="ARBA" id="ARBA00022989"/>
    </source>
</evidence>
<feature type="domain" description="HAMP" evidence="18">
    <location>
        <begin position="77"/>
        <end position="129"/>
    </location>
</feature>
<dbReference type="Pfam" id="PF00512">
    <property type="entry name" value="HisKA"/>
    <property type="match status" value="1"/>
</dbReference>
<dbReference type="PROSITE" id="PS50885">
    <property type="entry name" value="HAMP"/>
    <property type="match status" value="1"/>
</dbReference>
<dbReference type="SMART" id="SM00304">
    <property type="entry name" value="HAMP"/>
    <property type="match status" value="1"/>
</dbReference>
<evidence type="ECO:0000256" key="11">
    <source>
        <dbReference type="ARBA" id="ARBA00023012"/>
    </source>
</evidence>
<dbReference type="CDD" id="cd00130">
    <property type="entry name" value="PAS"/>
    <property type="match status" value="4"/>
</dbReference>
<dbReference type="InterPro" id="IPR013767">
    <property type="entry name" value="PAS_fold"/>
</dbReference>
<keyword evidence="12 14" id="KW-0472">Membrane</keyword>
<dbReference type="PROSITE" id="PS50112">
    <property type="entry name" value="PAS"/>
    <property type="match status" value="3"/>
</dbReference>
<dbReference type="SUPFAM" id="SSF55785">
    <property type="entry name" value="PYP-like sensor domain (PAS domain)"/>
    <property type="match status" value="4"/>
</dbReference>
<dbReference type="GO" id="GO:0000155">
    <property type="term" value="F:phosphorelay sensor kinase activity"/>
    <property type="evidence" value="ECO:0007669"/>
    <property type="project" value="InterPro"/>
</dbReference>
<dbReference type="SMART" id="SM00387">
    <property type="entry name" value="HATPase_c"/>
    <property type="match status" value="1"/>
</dbReference>
<evidence type="ECO:0000313" key="19">
    <source>
        <dbReference type="EMBL" id="OKH37628.1"/>
    </source>
</evidence>
<dbReference type="Pfam" id="PF00989">
    <property type="entry name" value="PAS"/>
    <property type="match status" value="2"/>
</dbReference>
<dbReference type="PANTHER" id="PTHR42878">
    <property type="entry name" value="TWO-COMPONENT HISTIDINE KINASE"/>
    <property type="match status" value="1"/>
</dbReference>
<evidence type="ECO:0000256" key="1">
    <source>
        <dbReference type="ARBA" id="ARBA00000085"/>
    </source>
</evidence>
<proteinExistence type="predicted"/>
<dbReference type="CDD" id="cd06225">
    <property type="entry name" value="HAMP"/>
    <property type="match status" value="1"/>
</dbReference>
<dbReference type="AlphaFoldDB" id="A0A1U7IKG7"/>
<keyword evidence="7" id="KW-0547">Nucleotide-binding</keyword>
<keyword evidence="11" id="KW-0902">Two-component regulatory system</keyword>
<dbReference type="GO" id="GO:0030295">
    <property type="term" value="F:protein kinase activator activity"/>
    <property type="evidence" value="ECO:0007669"/>
    <property type="project" value="TreeGrafter"/>
</dbReference>
<evidence type="ECO:0000259" key="15">
    <source>
        <dbReference type="PROSITE" id="PS50109"/>
    </source>
</evidence>
<dbReference type="InterPro" id="IPR000014">
    <property type="entry name" value="PAS"/>
</dbReference>
<feature type="coiled-coil region" evidence="13">
    <location>
        <begin position="107"/>
        <end position="162"/>
    </location>
</feature>
<keyword evidence="10 14" id="KW-1133">Transmembrane helix</keyword>
<dbReference type="GO" id="GO:0000156">
    <property type="term" value="F:phosphorelay response regulator activity"/>
    <property type="evidence" value="ECO:0007669"/>
    <property type="project" value="TreeGrafter"/>
</dbReference>
<dbReference type="CDD" id="cd16922">
    <property type="entry name" value="HATPase_EvgS-ArcB-TorS-like"/>
    <property type="match status" value="1"/>
</dbReference>
<dbReference type="PRINTS" id="PR00344">
    <property type="entry name" value="BCTRLSENSOR"/>
</dbReference>
<evidence type="ECO:0000256" key="2">
    <source>
        <dbReference type="ARBA" id="ARBA00004141"/>
    </source>
</evidence>
<dbReference type="Pfam" id="PF08447">
    <property type="entry name" value="PAS_3"/>
    <property type="match status" value="2"/>
</dbReference>
<feature type="domain" description="PAC" evidence="17">
    <location>
        <begin position="231"/>
        <end position="283"/>
    </location>
</feature>
<dbReference type="PROSITE" id="PS50113">
    <property type="entry name" value="PAC"/>
    <property type="match status" value="4"/>
</dbReference>
<dbReference type="InterPro" id="IPR001610">
    <property type="entry name" value="PAC"/>
</dbReference>
<dbReference type="InterPro" id="IPR003661">
    <property type="entry name" value="HisK_dim/P_dom"/>
</dbReference>
<feature type="domain" description="Histidine kinase" evidence="15">
    <location>
        <begin position="766"/>
        <end position="983"/>
    </location>
</feature>
<keyword evidence="9" id="KW-0067">ATP-binding</keyword>
<dbReference type="InterPro" id="IPR035965">
    <property type="entry name" value="PAS-like_dom_sf"/>
</dbReference>
<dbReference type="NCBIfam" id="TIGR00229">
    <property type="entry name" value="sensory_box"/>
    <property type="match status" value="4"/>
</dbReference>
<dbReference type="InterPro" id="IPR013655">
    <property type="entry name" value="PAS_fold_3"/>
</dbReference>
<evidence type="ECO:0000256" key="9">
    <source>
        <dbReference type="ARBA" id="ARBA00022840"/>
    </source>
</evidence>
<dbReference type="PANTHER" id="PTHR42878:SF7">
    <property type="entry name" value="SENSOR HISTIDINE KINASE GLRK"/>
    <property type="match status" value="1"/>
</dbReference>
<accession>A0A1U7IKG7</accession>
<evidence type="ECO:0000256" key="13">
    <source>
        <dbReference type="SAM" id="Coils"/>
    </source>
</evidence>
<dbReference type="InterPro" id="IPR005467">
    <property type="entry name" value="His_kinase_dom"/>
</dbReference>
<evidence type="ECO:0000256" key="5">
    <source>
        <dbReference type="ARBA" id="ARBA00022679"/>
    </source>
</evidence>
<dbReference type="GO" id="GO:0006355">
    <property type="term" value="P:regulation of DNA-templated transcription"/>
    <property type="evidence" value="ECO:0007669"/>
    <property type="project" value="InterPro"/>
</dbReference>
<dbReference type="GO" id="GO:0007234">
    <property type="term" value="P:osmosensory signaling via phosphorelay pathway"/>
    <property type="evidence" value="ECO:0007669"/>
    <property type="project" value="TreeGrafter"/>
</dbReference>
<dbReference type="Gene3D" id="1.10.287.130">
    <property type="match status" value="1"/>
</dbReference>
<evidence type="ECO:0000259" key="17">
    <source>
        <dbReference type="PROSITE" id="PS50113"/>
    </source>
</evidence>
<feature type="domain" description="PAS" evidence="16">
    <location>
        <begin position="323"/>
        <end position="396"/>
    </location>
</feature>
<organism evidence="19 20">
    <name type="scientific">[Phormidium ambiguum] IAM M-71</name>
    <dbReference type="NCBI Taxonomy" id="454136"/>
    <lineage>
        <taxon>Bacteria</taxon>
        <taxon>Bacillati</taxon>
        <taxon>Cyanobacteriota</taxon>
        <taxon>Cyanophyceae</taxon>
        <taxon>Oscillatoriophycideae</taxon>
        <taxon>Aerosakkonematales</taxon>
        <taxon>Aerosakkonemataceae</taxon>
        <taxon>Floridanema</taxon>
    </lineage>
</organism>
<evidence type="ECO:0000256" key="12">
    <source>
        <dbReference type="ARBA" id="ARBA00023136"/>
    </source>
</evidence>
<dbReference type="InterPro" id="IPR003660">
    <property type="entry name" value="HAMP_dom"/>
</dbReference>
<evidence type="ECO:0000256" key="8">
    <source>
        <dbReference type="ARBA" id="ARBA00022777"/>
    </source>
</evidence>
<feature type="transmembrane region" description="Helical" evidence="14">
    <location>
        <begin position="57"/>
        <end position="79"/>
    </location>
</feature>
<dbReference type="Gene3D" id="3.30.565.10">
    <property type="entry name" value="Histidine kinase-like ATPase, C-terminal domain"/>
    <property type="match status" value="1"/>
</dbReference>
<dbReference type="SMART" id="SM00091">
    <property type="entry name" value="PAS"/>
    <property type="match status" value="4"/>
</dbReference>
<reference evidence="19 20" key="1">
    <citation type="submission" date="2016-11" db="EMBL/GenBank/DDBJ databases">
        <title>Draft Genome Sequences of Nine Cyanobacterial Strains from Diverse Habitats.</title>
        <authorList>
            <person name="Zhu T."/>
            <person name="Hou S."/>
            <person name="Lu X."/>
            <person name="Hess W.R."/>
        </authorList>
    </citation>
    <scope>NUCLEOTIDE SEQUENCE [LARGE SCALE GENOMIC DNA]</scope>
    <source>
        <strain evidence="19 20">IAM M-71</strain>
    </source>
</reference>
<dbReference type="CDD" id="cd00082">
    <property type="entry name" value="HisKA"/>
    <property type="match status" value="1"/>
</dbReference>
<dbReference type="GO" id="GO:0016020">
    <property type="term" value="C:membrane"/>
    <property type="evidence" value="ECO:0007669"/>
    <property type="project" value="UniProtKB-SubCell"/>
</dbReference>
<dbReference type="SUPFAM" id="SSF47384">
    <property type="entry name" value="Homodimeric domain of signal transducing histidine kinase"/>
    <property type="match status" value="1"/>
</dbReference>
<comment type="catalytic activity">
    <reaction evidence="1">
        <text>ATP + protein L-histidine = ADP + protein N-phospho-L-histidine.</text>
        <dbReference type="EC" id="2.7.13.3"/>
    </reaction>
</comment>
<feature type="domain" description="PAS" evidence="16">
    <location>
        <begin position="465"/>
        <end position="509"/>
    </location>
</feature>
<dbReference type="SUPFAM" id="SSF55874">
    <property type="entry name" value="ATPase domain of HSP90 chaperone/DNA topoisomerase II/histidine kinase"/>
    <property type="match status" value="1"/>
</dbReference>
<feature type="domain" description="PAC" evidence="17">
    <location>
        <begin position="710"/>
        <end position="762"/>
    </location>
</feature>
<feature type="coiled-coil region" evidence="13">
    <location>
        <begin position="576"/>
        <end position="647"/>
    </location>
</feature>
<dbReference type="Proteomes" id="UP000185860">
    <property type="component" value="Unassembled WGS sequence"/>
</dbReference>
<dbReference type="EC" id="2.7.13.3" evidence="3"/>
<dbReference type="InterPro" id="IPR050351">
    <property type="entry name" value="BphY/WalK/GraS-like"/>
</dbReference>
<protein>
    <recommendedName>
        <fullName evidence="3">histidine kinase</fullName>
        <ecNumber evidence="3">2.7.13.3</ecNumber>
    </recommendedName>
</protein>
<feature type="domain" description="PAC" evidence="17">
    <location>
        <begin position="401"/>
        <end position="454"/>
    </location>
</feature>
<name>A0A1U7IKG7_9CYAN</name>
<dbReference type="OrthoDB" id="518094at2"/>
<dbReference type="InterPro" id="IPR003594">
    <property type="entry name" value="HATPase_dom"/>
</dbReference>
<evidence type="ECO:0000256" key="6">
    <source>
        <dbReference type="ARBA" id="ARBA00022692"/>
    </source>
</evidence>
<dbReference type="FunFam" id="1.10.287.130:FF:000001">
    <property type="entry name" value="Two-component sensor histidine kinase"/>
    <property type="match status" value="1"/>
</dbReference>
<comment type="subcellular location">
    <subcellularLocation>
        <location evidence="2">Membrane</location>
        <topology evidence="2">Multi-pass membrane protein</topology>
    </subcellularLocation>
</comment>
<keyword evidence="5" id="KW-0808">Transferase</keyword>
<dbReference type="EMBL" id="MRCE01000011">
    <property type="protein sequence ID" value="OKH37628.1"/>
    <property type="molecule type" value="Genomic_DNA"/>
</dbReference>
<feature type="transmembrane region" description="Helical" evidence="14">
    <location>
        <begin position="21"/>
        <end position="41"/>
    </location>
</feature>
<comment type="caution">
    <text evidence="19">The sequence shown here is derived from an EMBL/GenBank/DDBJ whole genome shotgun (WGS) entry which is preliminary data.</text>
</comment>
<evidence type="ECO:0000313" key="20">
    <source>
        <dbReference type="Proteomes" id="UP000185860"/>
    </source>
</evidence>
<keyword evidence="6 14" id="KW-0812">Transmembrane</keyword>
<dbReference type="Pfam" id="PF02518">
    <property type="entry name" value="HATPase_c"/>
    <property type="match status" value="1"/>
</dbReference>
<evidence type="ECO:0000256" key="14">
    <source>
        <dbReference type="SAM" id="Phobius"/>
    </source>
</evidence>
<dbReference type="STRING" id="454136.NIES2119_13060"/>
<dbReference type="PROSITE" id="PS50109">
    <property type="entry name" value="HIS_KIN"/>
    <property type="match status" value="1"/>
</dbReference>
<feature type="domain" description="PAC" evidence="17">
    <location>
        <begin position="531"/>
        <end position="583"/>
    </location>
</feature>
<evidence type="ECO:0000256" key="4">
    <source>
        <dbReference type="ARBA" id="ARBA00022553"/>
    </source>
</evidence>
<dbReference type="Gene3D" id="3.30.450.20">
    <property type="entry name" value="PAS domain"/>
    <property type="match status" value="4"/>
</dbReference>
<dbReference type="Gene3D" id="6.10.340.10">
    <property type="match status" value="1"/>
</dbReference>
<dbReference type="InterPro" id="IPR036097">
    <property type="entry name" value="HisK_dim/P_sf"/>
</dbReference>
<dbReference type="InterPro" id="IPR036890">
    <property type="entry name" value="HATPase_C_sf"/>
</dbReference>